<protein>
    <submittedName>
        <fullName evidence="1">Uncharacterized protein</fullName>
    </submittedName>
</protein>
<keyword evidence="2" id="KW-1185">Reference proteome</keyword>
<name>A0ACC3T730_LIPKO</name>
<comment type="caution">
    <text evidence="1">The sequence shown here is derived from an EMBL/GenBank/DDBJ whole genome shotgun (WGS) entry which is preliminary data.</text>
</comment>
<proteinExistence type="predicted"/>
<accession>A0ACC3T730</accession>
<organism evidence="1 2">
    <name type="scientific">Lipomyces kononenkoae</name>
    <name type="common">Yeast</name>
    <dbReference type="NCBI Taxonomy" id="34357"/>
    <lineage>
        <taxon>Eukaryota</taxon>
        <taxon>Fungi</taxon>
        <taxon>Dikarya</taxon>
        <taxon>Ascomycota</taxon>
        <taxon>Saccharomycotina</taxon>
        <taxon>Lipomycetes</taxon>
        <taxon>Lipomycetales</taxon>
        <taxon>Lipomycetaceae</taxon>
        <taxon>Lipomyces</taxon>
    </lineage>
</organism>
<dbReference type="Proteomes" id="UP001433508">
    <property type="component" value="Unassembled WGS sequence"/>
</dbReference>
<evidence type="ECO:0000313" key="2">
    <source>
        <dbReference type="Proteomes" id="UP001433508"/>
    </source>
</evidence>
<gene>
    <name evidence="1" type="ORF">V1525DRAFT_48167</name>
</gene>
<reference evidence="2" key="1">
    <citation type="journal article" date="2024" name="Front. Bioeng. Biotechnol.">
        <title>Genome-scale model development and genomic sequencing of the oleaginous clade Lipomyces.</title>
        <authorList>
            <person name="Czajka J.J."/>
            <person name="Han Y."/>
            <person name="Kim J."/>
            <person name="Mondo S.J."/>
            <person name="Hofstad B.A."/>
            <person name="Robles A."/>
            <person name="Haridas S."/>
            <person name="Riley R."/>
            <person name="LaButti K."/>
            <person name="Pangilinan J."/>
            <person name="Andreopoulos W."/>
            <person name="Lipzen A."/>
            <person name="Yan J."/>
            <person name="Wang M."/>
            <person name="Ng V."/>
            <person name="Grigoriev I.V."/>
            <person name="Spatafora J.W."/>
            <person name="Magnuson J.K."/>
            <person name="Baker S.E."/>
            <person name="Pomraning K.R."/>
        </authorList>
    </citation>
    <scope>NUCLEOTIDE SEQUENCE [LARGE SCALE GENOMIC DNA]</scope>
    <source>
        <strain evidence="2">CBS 7786</strain>
    </source>
</reference>
<sequence length="640" mass="69004">MSSSECRDMARHLAPLISASPRLFTRPSSSPPAAMTAATTIPLEHNYSFDENLQTRTTFHPPIVSSPARELSWLPMMPDMEPPTSPASVSESLIDPLCSALQAPQTPPPTTQSEPGVVAGATAATVGETAAGATDEPVLNALYFPESGTFIGYRGFPTFKQTTQLVNAYISTLSSVKKNKSLISRQMYADIKTILRDAGNTQVGSAQFRFWARRNFELFRDHKGRVCVMHKGKPVAVREELYDVLAVCHLVCRHGGRDKTLGQLREWHCRVPKNLISQFIKLCPTCNPTSVTAQSHPEYVIDTQAVPSAAAAHGPNSSDQTKAHPQVSFTLRKSIVCCKMNPGIEAVVKAAESAAATADKGRDASCYVASDNDDGDDDDDDDDDDSREAGHRAAAASAPVGGLKKHRVKSVTPVAFVDRDEPVRKQTGDGDDENAGDNLPECSSVPPYCERVFLASGGTESTVSLHSDPHSEDLAITRDTARKALANFSVFTQPSTKDVASSSADVYYVQTTTTTTTTTTRTTLTPPRPGSPVQRQQPQLRRTLLAELEPNRLSQNDLPSSPSRPESDEDEYLPTKRNSASSSSSSYSPPRLAIKRRRGTATTTATATTASATIMAAAVGLPRNASPVRKSARLHKPLLF</sequence>
<evidence type="ECO:0000313" key="1">
    <source>
        <dbReference type="EMBL" id="KAK9239360.1"/>
    </source>
</evidence>
<dbReference type="EMBL" id="MU971347">
    <property type="protein sequence ID" value="KAK9239360.1"/>
    <property type="molecule type" value="Genomic_DNA"/>
</dbReference>